<dbReference type="Pfam" id="PF01810">
    <property type="entry name" value="LysE"/>
    <property type="match status" value="1"/>
</dbReference>
<dbReference type="PANTHER" id="PTHR30086:SF20">
    <property type="entry name" value="ARGININE EXPORTER PROTEIN ARGO-RELATED"/>
    <property type="match status" value="1"/>
</dbReference>
<feature type="transmembrane region" description="Helical" evidence="6">
    <location>
        <begin position="129"/>
        <end position="146"/>
    </location>
</feature>
<evidence type="ECO:0000256" key="1">
    <source>
        <dbReference type="ARBA" id="ARBA00004651"/>
    </source>
</evidence>
<evidence type="ECO:0000256" key="5">
    <source>
        <dbReference type="ARBA" id="ARBA00023136"/>
    </source>
</evidence>
<gene>
    <name evidence="7" type="ORF">O4H49_07530</name>
</gene>
<keyword evidence="5 6" id="KW-0472">Membrane</keyword>
<comment type="subcellular location">
    <subcellularLocation>
        <location evidence="1">Cell membrane</location>
        <topology evidence="1">Multi-pass membrane protein</topology>
    </subcellularLocation>
</comment>
<accession>A0ABT4LHP9</accession>
<dbReference type="PIRSF" id="PIRSF006324">
    <property type="entry name" value="LeuE"/>
    <property type="match status" value="1"/>
</dbReference>
<dbReference type="Proteomes" id="UP001069802">
    <property type="component" value="Unassembled WGS sequence"/>
</dbReference>
<keyword evidence="4 6" id="KW-1133">Transmembrane helix</keyword>
<keyword evidence="8" id="KW-1185">Reference proteome</keyword>
<evidence type="ECO:0000256" key="6">
    <source>
        <dbReference type="SAM" id="Phobius"/>
    </source>
</evidence>
<feature type="transmembrane region" description="Helical" evidence="6">
    <location>
        <begin position="195"/>
        <end position="213"/>
    </location>
</feature>
<evidence type="ECO:0000256" key="2">
    <source>
        <dbReference type="ARBA" id="ARBA00022475"/>
    </source>
</evidence>
<sequence length="216" mass="23012">MLHLLPELSLLVPFILAGIALNLTPGVDMAYVLAKTAQQGRNAGLYAALGISLGSMVHVTASALGISALLAASETAFLVLKILGAAYLLYIAFKILASQPPAPSSEESQEPQIQPAAIKIILEGATTNLLNPKVGLFMLAFLPQFIDAAPENIIWQTLVLGLIFNINGYLIFVILITLTMLAATRLKASTRIRTLLRWCTAGILGGMALRLAFTDK</sequence>
<feature type="transmembrane region" description="Helical" evidence="6">
    <location>
        <begin position="12"/>
        <end position="33"/>
    </location>
</feature>
<feature type="transmembrane region" description="Helical" evidence="6">
    <location>
        <begin position="76"/>
        <end position="97"/>
    </location>
</feature>
<feature type="transmembrane region" description="Helical" evidence="6">
    <location>
        <begin position="158"/>
        <end position="183"/>
    </location>
</feature>
<keyword evidence="3 6" id="KW-0812">Transmembrane</keyword>
<feature type="transmembrane region" description="Helical" evidence="6">
    <location>
        <begin position="45"/>
        <end position="70"/>
    </location>
</feature>
<organism evidence="7 8">
    <name type="scientific">Kiloniella laminariae</name>
    <dbReference type="NCBI Taxonomy" id="454162"/>
    <lineage>
        <taxon>Bacteria</taxon>
        <taxon>Pseudomonadati</taxon>
        <taxon>Pseudomonadota</taxon>
        <taxon>Alphaproteobacteria</taxon>
        <taxon>Rhodospirillales</taxon>
        <taxon>Kiloniellaceae</taxon>
        <taxon>Kiloniella</taxon>
    </lineage>
</organism>
<evidence type="ECO:0000256" key="3">
    <source>
        <dbReference type="ARBA" id="ARBA00022692"/>
    </source>
</evidence>
<protein>
    <submittedName>
        <fullName evidence="7">LysE family translocator</fullName>
    </submittedName>
</protein>
<evidence type="ECO:0000313" key="8">
    <source>
        <dbReference type="Proteomes" id="UP001069802"/>
    </source>
</evidence>
<evidence type="ECO:0000313" key="7">
    <source>
        <dbReference type="EMBL" id="MCZ4280624.1"/>
    </source>
</evidence>
<evidence type="ECO:0000256" key="4">
    <source>
        <dbReference type="ARBA" id="ARBA00022989"/>
    </source>
</evidence>
<keyword evidence="2" id="KW-1003">Cell membrane</keyword>
<reference evidence="7" key="1">
    <citation type="submission" date="2022-12" db="EMBL/GenBank/DDBJ databases">
        <title>Bacterial isolates from different developmental stages of Nematostella vectensis.</title>
        <authorList>
            <person name="Fraune S."/>
        </authorList>
    </citation>
    <scope>NUCLEOTIDE SEQUENCE</scope>
    <source>
        <strain evidence="7">G21630-S1</strain>
    </source>
</reference>
<name>A0ABT4LHP9_9PROT</name>
<dbReference type="EMBL" id="JAPWGY010000002">
    <property type="protein sequence ID" value="MCZ4280624.1"/>
    <property type="molecule type" value="Genomic_DNA"/>
</dbReference>
<comment type="caution">
    <text evidence="7">The sequence shown here is derived from an EMBL/GenBank/DDBJ whole genome shotgun (WGS) entry which is preliminary data.</text>
</comment>
<dbReference type="RefSeq" id="WP_269422807.1">
    <property type="nucleotide sequence ID" value="NZ_JAPWGY010000002.1"/>
</dbReference>
<dbReference type="InterPro" id="IPR001123">
    <property type="entry name" value="LeuE-type"/>
</dbReference>
<proteinExistence type="predicted"/>
<dbReference type="PANTHER" id="PTHR30086">
    <property type="entry name" value="ARGININE EXPORTER PROTEIN ARGO"/>
    <property type="match status" value="1"/>
</dbReference>